<organism evidence="1 2">
    <name type="scientific">Mucilaginibacter yixingensis</name>
    <dbReference type="NCBI Taxonomy" id="1295612"/>
    <lineage>
        <taxon>Bacteria</taxon>
        <taxon>Pseudomonadati</taxon>
        <taxon>Bacteroidota</taxon>
        <taxon>Sphingobacteriia</taxon>
        <taxon>Sphingobacteriales</taxon>
        <taxon>Sphingobacteriaceae</taxon>
        <taxon>Mucilaginibacter</taxon>
    </lineage>
</organism>
<proteinExistence type="predicted"/>
<keyword evidence="2" id="KW-1185">Reference proteome</keyword>
<sequence length="228" mass="25373">MEKKSMMVGLGKFYADFPTGLSALPFVYNNVLSLATDLTARQWVCSTPLFDPTAGAENIKLKFLEMVKACTTPDARMLFYFTGHASKYYPDPNSVPLTYAVTYYNGLTRGSFPPIGNFISAADYHQLVEAFHEKVPQGHLITIFDCCYAYGLIDEFLEATAYHTVIAASARNAPALYDDNSVFYKELKKVIGLPFNQMQQAINNSFSAQGIPETCVVKPATDYPQETF</sequence>
<dbReference type="OrthoDB" id="2546654at2"/>
<evidence type="ECO:0000313" key="1">
    <source>
        <dbReference type="EMBL" id="PTQ95509.1"/>
    </source>
</evidence>
<gene>
    <name evidence="1" type="ORF">C8P68_10514</name>
</gene>
<evidence type="ECO:0000313" key="2">
    <source>
        <dbReference type="Proteomes" id="UP000244168"/>
    </source>
</evidence>
<reference evidence="1 2" key="1">
    <citation type="submission" date="2018-04" db="EMBL/GenBank/DDBJ databases">
        <title>Genomic Encyclopedia of Archaeal and Bacterial Type Strains, Phase II (KMG-II): from individual species to whole genera.</title>
        <authorList>
            <person name="Goeker M."/>
        </authorList>
    </citation>
    <scope>NUCLEOTIDE SEQUENCE [LARGE SCALE GENOMIC DNA]</scope>
    <source>
        <strain evidence="1 2">DSM 26809</strain>
    </source>
</reference>
<dbReference type="AlphaFoldDB" id="A0A2T5J7Z0"/>
<accession>A0A2T5J7Z0</accession>
<name>A0A2T5J7Z0_9SPHI</name>
<dbReference type="Proteomes" id="UP000244168">
    <property type="component" value="Unassembled WGS sequence"/>
</dbReference>
<protein>
    <recommendedName>
        <fullName evidence="3">Caspase domain-containing protein</fullName>
    </recommendedName>
</protein>
<dbReference type="EMBL" id="QAOQ01000005">
    <property type="protein sequence ID" value="PTQ95509.1"/>
    <property type="molecule type" value="Genomic_DNA"/>
</dbReference>
<dbReference type="RefSeq" id="WP_107829025.1">
    <property type="nucleotide sequence ID" value="NZ_CP160205.1"/>
</dbReference>
<dbReference type="Gene3D" id="3.40.50.1460">
    <property type="match status" value="1"/>
</dbReference>
<comment type="caution">
    <text evidence="1">The sequence shown here is derived from an EMBL/GenBank/DDBJ whole genome shotgun (WGS) entry which is preliminary data.</text>
</comment>
<evidence type="ECO:0008006" key="3">
    <source>
        <dbReference type="Google" id="ProtNLM"/>
    </source>
</evidence>